<accession>A0A1H1YW39</accession>
<dbReference type="InterPro" id="IPR009959">
    <property type="entry name" value="Cyclase_SnoaL-like"/>
</dbReference>
<protein>
    <recommendedName>
        <fullName evidence="3">SnoaL-like polyketide cyclase</fullName>
    </recommendedName>
</protein>
<dbReference type="Pfam" id="PF07366">
    <property type="entry name" value="SnoaL"/>
    <property type="match status" value="1"/>
</dbReference>
<evidence type="ECO:0000313" key="1">
    <source>
        <dbReference type="EMBL" id="SDT25640.1"/>
    </source>
</evidence>
<dbReference type="RefSeq" id="WP_091528215.1">
    <property type="nucleotide sequence ID" value="NZ_LT629772.1"/>
</dbReference>
<dbReference type="PANTHER" id="PTHR38436:SF1">
    <property type="entry name" value="ESTER CYCLASE"/>
    <property type="match status" value="1"/>
</dbReference>
<name>A0A1H1YW39_9ACTN</name>
<sequence>MNTTTRSTNQATYQRLYDAIGSRDLGQIARTVDELFHPDAVFHGGPPDAESAGAAVKTAWTMLLKAFPDISVTVEDTIAEADKVVFRNTVTGTHRGDYRGLPATGKKINYSEMFIIRFADGKVAEGWGIVDLYSQLQQLGVRS</sequence>
<dbReference type="GO" id="GO:0030638">
    <property type="term" value="P:polyketide metabolic process"/>
    <property type="evidence" value="ECO:0007669"/>
    <property type="project" value="InterPro"/>
</dbReference>
<evidence type="ECO:0000313" key="2">
    <source>
        <dbReference type="Proteomes" id="UP000199103"/>
    </source>
</evidence>
<dbReference type="EMBL" id="LT629772">
    <property type="protein sequence ID" value="SDT25640.1"/>
    <property type="molecule type" value="Genomic_DNA"/>
</dbReference>
<proteinExistence type="predicted"/>
<evidence type="ECO:0008006" key="3">
    <source>
        <dbReference type="Google" id="ProtNLM"/>
    </source>
</evidence>
<gene>
    <name evidence="1" type="ORF">SAMN04489812_4818</name>
</gene>
<organism evidence="1 2">
    <name type="scientific">Microlunatus soli</name>
    <dbReference type="NCBI Taxonomy" id="630515"/>
    <lineage>
        <taxon>Bacteria</taxon>
        <taxon>Bacillati</taxon>
        <taxon>Actinomycetota</taxon>
        <taxon>Actinomycetes</taxon>
        <taxon>Propionibacteriales</taxon>
        <taxon>Propionibacteriaceae</taxon>
        <taxon>Microlunatus</taxon>
    </lineage>
</organism>
<dbReference type="SUPFAM" id="SSF54427">
    <property type="entry name" value="NTF2-like"/>
    <property type="match status" value="1"/>
</dbReference>
<dbReference type="InterPro" id="IPR032710">
    <property type="entry name" value="NTF2-like_dom_sf"/>
</dbReference>
<dbReference type="Proteomes" id="UP000199103">
    <property type="component" value="Chromosome I"/>
</dbReference>
<dbReference type="Gene3D" id="3.10.450.50">
    <property type="match status" value="1"/>
</dbReference>
<dbReference type="PANTHER" id="PTHR38436">
    <property type="entry name" value="POLYKETIDE CYCLASE SNOAL-LIKE DOMAIN"/>
    <property type="match status" value="1"/>
</dbReference>
<dbReference type="AlphaFoldDB" id="A0A1H1YW39"/>
<dbReference type="OrthoDB" id="3624661at2"/>
<keyword evidence="2" id="KW-1185">Reference proteome</keyword>
<reference evidence="1 2" key="1">
    <citation type="submission" date="2016-10" db="EMBL/GenBank/DDBJ databases">
        <authorList>
            <person name="de Groot N.N."/>
        </authorList>
    </citation>
    <scope>NUCLEOTIDE SEQUENCE [LARGE SCALE GENOMIC DNA]</scope>
    <source>
        <strain evidence="1 2">DSM 21800</strain>
    </source>
</reference>